<evidence type="ECO:0000313" key="1">
    <source>
        <dbReference type="EMBL" id="MBX10896.1"/>
    </source>
</evidence>
<dbReference type="Pfam" id="PF12452">
    <property type="entry name" value="DUF3685"/>
    <property type="match status" value="2"/>
</dbReference>
<organism evidence="1">
    <name type="scientific">Rhizophora mucronata</name>
    <name type="common">Asiatic mangrove</name>
    <dbReference type="NCBI Taxonomy" id="61149"/>
    <lineage>
        <taxon>Eukaryota</taxon>
        <taxon>Viridiplantae</taxon>
        <taxon>Streptophyta</taxon>
        <taxon>Embryophyta</taxon>
        <taxon>Tracheophyta</taxon>
        <taxon>Spermatophyta</taxon>
        <taxon>Magnoliopsida</taxon>
        <taxon>eudicotyledons</taxon>
        <taxon>Gunneridae</taxon>
        <taxon>Pentapetalae</taxon>
        <taxon>rosids</taxon>
        <taxon>fabids</taxon>
        <taxon>Malpighiales</taxon>
        <taxon>Rhizophoraceae</taxon>
        <taxon>Rhizophora</taxon>
    </lineage>
</organism>
<dbReference type="InterPro" id="IPR022552">
    <property type="entry name" value="UPF_Ycf55"/>
</dbReference>
<protein>
    <submittedName>
        <fullName evidence="1">Uncharacterized protein</fullName>
    </submittedName>
</protein>
<sequence>MSVFGRKSCCYDHSLFVLHGESILEDLVIALADGMASLYLELISVDSNLPSGMNSLGTVMCNFSTRALQRLRNEIALNQWLYQNMEAVVSIYEDRFDLCTFQLKVIEEASQNQTEKCSWWKKLTLRNSVISRSSVSYTVISQFSLPVKRTKELRELTGWRYYFSLYLEFSDIIMPLIRAVINKVSNAISFFLVSLIGRSLGLIYTGIRQSLRWK</sequence>
<accession>A0A2P2KYX4</accession>
<name>A0A2P2KYX4_RHIMU</name>
<dbReference type="PANTHER" id="PTHR36807">
    <property type="entry name" value="PHOSPHOGLYCOLATE PHOSPHATASE"/>
    <property type="match status" value="1"/>
</dbReference>
<reference evidence="1" key="1">
    <citation type="submission" date="2018-02" db="EMBL/GenBank/DDBJ databases">
        <title>Rhizophora mucronata_Transcriptome.</title>
        <authorList>
            <person name="Meera S.P."/>
            <person name="Sreeshan A."/>
            <person name="Augustine A."/>
        </authorList>
    </citation>
    <scope>NUCLEOTIDE SEQUENCE</scope>
    <source>
        <tissue evidence="1">Leaf</tissue>
    </source>
</reference>
<dbReference type="PANTHER" id="PTHR36807:SF2">
    <property type="entry name" value="PHOSPHOGLYCOLATE PHOSPHATASE"/>
    <property type="match status" value="1"/>
</dbReference>
<dbReference type="AlphaFoldDB" id="A0A2P2KYX4"/>
<proteinExistence type="predicted"/>
<dbReference type="EMBL" id="GGEC01030412">
    <property type="protein sequence ID" value="MBX10896.1"/>
    <property type="molecule type" value="Transcribed_RNA"/>
</dbReference>